<dbReference type="GO" id="GO:0005737">
    <property type="term" value="C:cytoplasm"/>
    <property type="evidence" value="ECO:0007669"/>
    <property type="project" value="UniProtKB-SubCell"/>
</dbReference>
<comment type="domain">
    <text evidence="5">Consists of three domains, a large central CORE domain and two small peripheral domains, NMPbind and LID, which undergo movements during catalysis. The LID domain closes over the site of phosphoryl transfer upon ATP binding. Assembling and dissambling the active center during each catalytic cycle provides an effective means to prevent ATP hydrolysis. Some bacteria have evolved a zinc-coordinating structure that stabilizes the LID domain.</text>
</comment>
<evidence type="ECO:0000256" key="2">
    <source>
        <dbReference type="ARBA" id="ARBA00022727"/>
    </source>
</evidence>
<feature type="region of interest" description="NMP" evidence="5">
    <location>
        <begin position="32"/>
        <end position="61"/>
    </location>
</feature>
<dbReference type="EMBL" id="DTIN01000009">
    <property type="protein sequence ID" value="HFX12752.1"/>
    <property type="molecule type" value="Genomic_DNA"/>
</dbReference>
<evidence type="ECO:0000259" key="8">
    <source>
        <dbReference type="Pfam" id="PF05191"/>
    </source>
</evidence>
<dbReference type="InterPro" id="IPR027417">
    <property type="entry name" value="P-loop_NTPase"/>
</dbReference>
<dbReference type="CDD" id="cd01428">
    <property type="entry name" value="ADK"/>
    <property type="match status" value="1"/>
</dbReference>
<dbReference type="GO" id="GO:0044209">
    <property type="term" value="P:AMP salvage"/>
    <property type="evidence" value="ECO:0007669"/>
    <property type="project" value="UniProtKB-UniRule"/>
</dbReference>
<dbReference type="GO" id="GO:0008270">
    <property type="term" value="F:zinc ion binding"/>
    <property type="evidence" value="ECO:0007669"/>
    <property type="project" value="UniProtKB-UniRule"/>
</dbReference>
<feature type="binding site" evidence="5">
    <location>
        <position position="151"/>
    </location>
    <ligand>
        <name>Zn(2+)</name>
        <dbReference type="ChEBI" id="CHEBI:29105"/>
        <note>structural</note>
    </ligand>
</feature>
<feature type="binding site" evidence="5">
    <location>
        <position position="134"/>
    </location>
    <ligand>
        <name>Zn(2+)</name>
        <dbReference type="ChEBI" id="CHEBI:29105"/>
        <note>structural</note>
    </ligand>
</feature>
<dbReference type="NCBIfam" id="NF011100">
    <property type="entry name" value="PRK14527.1"/>
    <property type="match status" value="1"/>
</dbReference>
<comment type="similarity">
    <text evidence="5 6">Belongs to the adenylate kinase family.</text>
</comment>
<comment type="subcellular location">
    <subcellularLocation>
        <location evidence="5 7">Cytoplasm</location>
    </subcellularLocation>
</comment>
<keyword evidence="2 5" id="KW-0545">Nucleotide biosynthesis</keyword>
<feature type="binding site" evidence="5">
    <location>
        <position position="33"/>
    </location>
    <ligand>
        <name>AMP</name>
        <dbReference type="ChEBI" id="CHEBI:456215"/>
    </ligand>
</feature>
<dbReference type="EC" id="2.7.4.3" evidence="5 7"/>
<dbReference type="NCBIfam" id="TIGR01351">
    <property type="entry name" value="adk"/>
    <property type="match status" value="1"/>
</dbReference>
<keyword evidence="5" id="KW-0479">Metal-binding</keyword>
<dbReference type="SUPFAM" id="SSF52540">
    <property type="entry name" value="P-loop containing nucleoside triphosphate hydrolases"/>
    <property type="match status" value="1"/>
</dbReference>
<feature type="binding site" evidence="5">
    <location>
        <position position="94"/>
    </location>
    <ligand>
        <name>AMP</name>
        <dbReference type="ChEBI" id="CHEBI:456215"/>
    </ligand>
</feature>
<dbReference type="NCBIfam" id="NF001381">
    <property type="entry name" value="PRK00279.1-3"/>
    <property type="match status" value="1"/>
</dbReference>
<dbReference type="InterPro" id="IPR006259">
    <property type="entry name" value="Adenyl_kin_sub"/>
</dbReference>
<keyword evidence="3 5" id="KW-0547">Nucleotide-binding</keyword>
<dbReference type="Pfam" id="PF05191">
    <property type="entry name" value="ADK_lid"/>
    <property type="match status" value="1"/>
</dbReference>
<evidence type="ECO:0000256" key="5">
    <source>
        <dbReference type="HAMAP-Rule" id="MF_00235"/>
    </source>
</evidence>
<dbReference type="UniPathway" id="UPA00588">
    <property type="reaction ID" value="UER00649"/>
</dbReference>
<dbReference type="InterPro" id="IPR033690">
    <property type="entry name" value="Adenylat_kinase_CS"/>
</dbReference>
<organism evidence="9">
    <name type="scientific">Dictyoglomus thermophilum</name>
    <dbReference type="NCBI Taxonomy" id="14"/>
    <lineage>
        <taxon>Bacteria</taxon>
        <taxon>Pseudomonadati</taxon>
        <taxon>Dictyoglomota</taxon>
        <taxon>Dictyoglomia</taxon>
        <taxon>Dictyoglomales</taxon>
        <taxon>Dictyoglomaceae</taxon>
        <taxon>Dictyoglomus</taxon>
    </lineage>
</organism>
<evidence type="ECO:0000256" key="6">
    <source>
        <dbReference type="RuleBase" id="RU003330"/>
    </source>
</evidence>
<dbReference type="AlphaFoldDB" id="A0A7C3MMV3"/>
<feature type="binding site" evidence="5">
    <location>
        <begin position="87"/>
        <end position="90"/>
    </location>
    <ligand>
        <name>AMP</name>
        <dbReference type="ChEBI" id="CHEBI:456215"/>
    </ligand>
</feature>
<dbReference type="Gene3D" id="3.40.50.300">
    <property type="entry name" value="P-loop containing nucleotide triphosphate hydrolases"/>
    <property type="match status" value="1"/>
</dbReference>
<feature type="binding site" evidence="5">
    <location>
        <begin position="12"/>
        <end position="17"/>
    </location>
    <ligand>
        <name>ATP</name>
        <dbReference type="ChEBI" id="CHEBI:30616"/>
    </ligand>
</feature>
<dbReference type="GO" id="GO:0005524">
    <property type="term" value="F:ATP binding"/>
    <property type="evidence" value="ECO:0007669"/>
    <property type="project" value="UniProtKB-UniRule"/>
</dbReference>
<feature type="region of interest" description="LID" evidence="5">
    <location>
        <begin position="127"/>
        <end position="164"/>
    </location>
</feature>
<comment type="catalytic activity">
    <reaction evidence="5 7">
        <text>AMP + ATP = 2 ADP</text>
        <dbReference type="Rhea" id="RHEA:12973"/>
        <dbReference type="ChEBI" id="CHEBI:30616"/>
        <dbReference type="ChEBI" id="CHEBI:456215"/>
        <dbReference type="ChEBI" id="CHEBI:456216"/>
        <dbReference type="EC" id="2.7.4.3"/>
    </reaction>
</comment>
<accession>A0A7C3MMV3</accession>
<keyword evidence="5 7" id="KW-0067">ATP-binding</keyword>
<evidence type="ECO:0000256" key="3">
    <source>
        <dbReference type="ARBA" id="ARBA00022741"/>
    </source>
</evidence>
<feature type="binding site" evidence="5">
    <location>
        <begin position="59"/>
        <end position="61"/>
    </location>
    <ligand>
        <name>AMP</name>
        <dbReference type="ChEBI" id="CHEBI:456215"/>
    </ligand>
</feature>
<comment type="subunit">
    <text evidence="5 7">Monomer.</text>
</comment>
<keyword evidence="4 5" id="KW-0418">Kinase</keyword>
<keyword evidence="5" id="KW-0862">Zinc</keyword>
<feature type="binding site" evidence="5">
    <location>
        <position position="131"/>
    </location>
    <ligand>
        <name>Zn(2+)</name>
        <dbReference type="ChEBI" id="CHEBI:29105"/>
        <note>structural</note>
    </ligand>
</feature>
<feature type="domain" description="Adenylate kinase active site lid" evidence="8">
    <location>
        <begin position="128"/>
        <end position="163"/>
    </location>
</feature>
<feature type="binding site" evidence="5">
    <location>
        <begin position="137"/>
        <end position="138"/>
    </location>
    <ligand>
        <name>ATP</name>
        <dbReference type="ChEBI" id="CHEBI:30616"/>
    </ligand>
</feature>
<proteinExistence type="inferred from homology"/>
<name>A0A7C3MMV3_DICTH</name>
<dbReference type="PROSITE" id="PS00113">
    <property type="entry name" value="ADENYLATE_KINASE"/>
    <property type="match status" value="1"/>
</dbReference>
<dbReference type="FunFam" id="3.40.50.300:FF:000106">
    <property type="entry name" value="Adenylate kinase mitochondrial"/>
    <property type="match status" value="1"/>
</dbReference>
<feature type="binding site" evidence="5">
    <location>
        <position position="172"/>
    </location>
    <ligand>
        <name>AMP</name>
        <dbReference type="ChEBI" id="CHEBI:456215"/>
    </ligand>
</feature>
<dbReference type="HAMAP" id="MF_00235">
    <property type="entry name" value="Adenylate_kinase_Adk"/>
    <property type="match status" value="1"/>
</dbReference>
<reference evidence="9" key="1">
    <citation type="journal article" date="2020" name="mSystems">
        <title>Genome- and Community-Level Interaction Insights into Carbon Utilization and Element Cycling Functions of Hydrothermarchaeota in Hydrothermal Sediment.</title>
        <authorList>
            <person name="Zhou Z."/>
            <person name="Liu Y."/>
            <person name="Xu W."/>
            <person name="Pan J."/>
            <person name="Luo Z.H."/>
            <person name="Li M."/>
        </authorList>
    </citation>
    <scope>NUCLEOTIDE SEQUENCE [LARGE SCALE GENOMIC DNA]</scope>
    <source>
        <strain evidence="9">SpSt-81</strain>
    </source>
</reference>
<dbReference type="PANTHER" id="PTHR23359">
    <property type="entry name" value="NUCLEOTIDE KINASE"/>
    <property type="match status" value="1"/>
</dbReference>
<gene>
    <name evidence="5" type="primary">adk</name>
    <name evidence="9" type="ORF">ENW00_01110</name>
</gene>
<dbReference type="NCBIfam" id="NF001380">
    <property type="entry name" value="PRK00279.1-2"/>
    <property type="match status" value="1"/>
</dbReference>
<evidence type="ECO:0000256" key="7">
    <source>
        <dbReference type="RuleBase" id="RU003331"/>
    </source>
</evidence>
<evidence type="ECO:0000313" key="9">
    <source>
        <dbReference type="EMBL" id="HFX12752.1"/>
    </source>
</evidence>
<evidence type="ECO:0000256" key="1">
    <source>
        <dbReference type="ARBA" id="ARBA00022679"/>
    </source>
</evidence>
<sequence length="217" mass="24841">MMKAIIFLGPPGAGKGTHAKEISYILNIPHISTGDIFREAIKNQTELGMRVKEFLDSGKLVPDELVWEVVKDRLDTEDCKDGFILDGFPRTILQAELLDKYLNERNADLKVIYLDASDDLVIKRLSSRRVCKNCGAIYNIISMPPKKEGICDICGGELYQRSDDYPEVIKKRLETYYKETQPLIDYYKNRGVMYTIIAEKDREEVLQEILKVVKDGN</sequence>
<dbReference type="NCBIfam" id="NF011099">
    <property type="entry name" value="PRK14526.1"/>
    <property type="match status" value="1"/>
</dbReference>
<keyword evidence="5" id="KW-0963">Cytoplasm</keyword>
<comment type="caution">
    <text evidence="9">The sequence shown here is derived from an EMBL/GenBank/DDBJ whole genome shotgun (WGS) entry which is preliminary data.</text>
</comment>
<protein>
    <recommendedName>
        <fullName evidence="5 7">Adenylate kinase</fullName>
        <shortName evidence="5">AK</shortName>
        <ecNumber evidence="5 7">2.7.4.3</ecNumber>
    </recommendedName>
    <alternativeName>
        <fullName evidence="5">ATP-AMP transphosphorylase</fullName>
    </alternativeName>
    <alternativeName>
        <fullName evidence="5">ATP:AMP phosphotransferase</fullName>
    </alternativeName>
    <alternativeName>
        <fullName evidence="5">Adenylate monophosphate kinase</fullName>
    </alternativeName>
</protein>
<dbReference type="InterPro" id="IPR007862">
    <property type="entry name" value="Adenylate_kinase_lid-dom"/>
</dbReference>
<dbReference type="InterPro" id="IPR000850">
    <property type="entry name" value="Adenylat/UMP-CMP_kin"/>
</dbReference>
<feature type="binding site" evidence="5">
    <location>
        <position position="200"/>
    </location>
    <ligand>
        <name>ATP</name>
        <dbReference type="ChEBI" id="CHEBI:30616"/>
    </ligand>
</feature>
<feature type="binding site" evidence="5">
    <location>
        <position position="154"/>
    </location>
    <ligand>
        <name>Zn(2+)</name>
        <dbReference type="ChEBI" id="CHEBI:29105"/>
        <note>structural</note>
    </ligand>
</feature>
<evidence type="ECO:0000256" key="4">
    <source>
        <dbReference type="ARBA" id="ARBA00022777"/>
    </source>
</evidence>
<dbReference type="PRINTS" id="PR00094">
    <property type="entry name" value="ADENYLTKNASE"/>
</dbReference>
<dbReference type="Pfam" id="PF00406">
    <property type="entry name" value="ADK"/>
    <property type="match status" value="1"/>
</dbReference>
<feature type="binding site" evidence="5">
    <location>
        <position position="128"/>
    </location>
    <ligand>
        <name>ATP</name>
        <dbReference type="ChEBI" id="CHEBI:30616"/>
    </ligand>
</feature>
<feature type="binding site" evidence="5">
    <location>
        <position position="161"/>
    </location>
    <ligand>
        <name>AMP</name>
        <dbReference type="ChEBI" id="CHEBI:456215"/>
    </ligand>
</feature>
<keyword evidence="1 5" id="KW-0808">Transferase</keyword>
<feature type="binding site" evidence="5">
    <location>
        <position position="38"/>
    </location>
    <ligand>
        <name>AMP</name>
        <dbReference type="ChEBI" id="CHEBI:456215"/>
    </ligand>
</feature>
<dbReference type="GO" id="GO:0004017">
    <property type="term" value="F:AMP kinase activity"/>
    <property type="evidence" value="ECO:0007669"/>
    <property type="project" value="UniProtKB-UniRule"/>
</dbReference>
<comment type="function">
    <text evidence="5">Catalyzes the reversible transfer of the terminal phosphate group between ATP and AMP. Plays an important role in cellular energy homeostasis and in adenine nucleotide metabolism.</text>
</comment>
<comment type="pathway">
    <text evidence="5">Purine metabolism; AMP biosynthesis via salvage pathway; AMP from ADP: step 1/1.</text>
</comment>